<dbReference type="AlphaFoldDB" id="A0A6J6MW16"/>
<evidence type="ECO:0000259" key="1">
    <source>
        <dbReference type="Pfam" id="PF13482"/>
    </source>
</evidence>
<dbReference type="Pfam" id="PF13482">
    <property type="entry name" value="RNase_H_2"/>
    <property type="match status" value="1"/>
</dbReference>
<gene>
    <name evidence="2" type="ORF">UFOPK2366_00002</name>
</gene>
<name>A0A6J6MW16_9ZZZZ</name>
<sequence length="623" mass="68504">MNDDLYQPRRDVSEVRPLGGYAAKRCPLRVYYDVFPPPGAVPLVEDAVDRLRMDAGNTFEARVFELIRQQHVGVTDLSTERNAQAQTIEAMRIGTTVILGGELPLDPIGRRVGKPDVLVRAEQRGDGTWAYHPIDVKHHQTLTELGPRRTSATVGSFAALQFSAATSDLEMQARTAAPISDDLLQLSHYHRMLEACGHDSSLRFGGIIGSEQVVVWHPLDTPMGKPRWEGLQAESQLRRYDFEFSFRLDVLAAGAAGQQIVDSVNTSECAKCPWKSLCVPRMRAQDCVSLLPSQGYQSWRTMRSEGVSTRAAVARLDHATATTLAGIGTSVVRKMAKLLNDPTERADTDDLAPLIGRSTQAIEAGLNTVGDLCRLDPVVVKLSAGVGKLPELIDHARVVTHGQSMAHRRRGVDAVAVPQFDVEIDIDMENALNQEVYLWGAFDGVDVHSFVSWDPPSELMEATVFAEFWDWFTSRRAEAAQAGKTFGAFCWHQTAETTALRRGAAAAASQLGMHNAPNEVEAFCNSGSLIDLLQVFKTHLITGGGNSLKLIAPLAGFGWDDHDAGGENSMAWHHQALHDADESVRSTLRERLVRYNRDDVHATDVVRRWMKATTFPSVQSLPS</sequence>
<protein>
    <submittedName>
        <fullName evidence="2">Unannotated protein</fullName>
    </submittedName>
</protein>
<feature type="domain" description="YprB ribonuclease H-like" evidence="1">
    <location>
        <begin position="435"/>
        <end position="610"/>
    </location>
</feature>
<reference evidence="2" key="1">
    <citation type="submission" date="2020-05" db="EMBL/GenBank/DDBJ databases">
        <authorList>
            <person name="Chiriac C."/>
            <person name="Salcher M."/>
            <person name="Ghai R."/>
            <person name="Kavagutti S V."/>
        </authorList>
    </citation>
    <scope>NUCLEOTIDE SEQUENCE</scope>
</reference>
<evidence type="ECO:0000313" key="2">
    <source>
        <dbReference type="EMBL" id="CAB4677919.1"/>
    </source>
</evidence>
<accession>A0A6J6MW16</accession>
<organism evidence="2">
    <name type="scientific">freshwater metagenome</name>
    <dbReference type="NCBI Taxonomy" id="449393"/>
    <lineage>
        <taxon>unclassified sequences</taxon>
        <taxon>metagenomes</taxon>
        <taxon>ecological metagenomes</taxon>
    </lineage>
</organism>
<dbReference type="EMBL" id="CAEZXM010000001">
    <property type="protein sequence ID" value="CAB4677919.1"/>
    <property type="molecule type" value="Genomic_DNA"/>
</dbReference>
<dbReference type="InterPro" id="IPR038720">
    <property type="entry name" value="YprB_RNase_H-like_dom"/>
</dbReference>
<proteinExistence type="predicted"/>